<dbReference type="GeneID" id="63661392"/>
<dbReference type="PANTHER" id="PTHR22888:SF9">
    <property type="entry name" value="CYTOCHROME C OXIDASE SUBUNIT 2"/>
    <property type="match status" value="1"/>
</dbReference>
<evidence type="ECO:0000256" key="10">
    <source>
        <dbReference type="ARBA" id="ARBA00049512"/>
    </source>
</evidence>
<evidence type="ECO:0000256" key="5">
    <source>
        <dbReference type="ARBA" id="ARBA00022723"/>
    </source>
</evidence>
<evidence type="ECO:0000256" key="8">
    <source>
        <dbReference type="ARBA" id="ARBA00023136"/>
    </source>
</evidence>
<dbReference type="GO" id="GO:0042773">
    <property type="term" value="P:ATP synthesis coupled electron transport"/>
    <property type="evidence" value="ECO:0007669"/>
    <property type="project" value="TreeGrafter"/>
</dbReference>
<dbReference type="GO" id="GO:0005507">
    <property type="term" value="F:copper ion binding"/>
    <property type="evidence" value="ECO:0007669"/>
    <property type="project" value="InterPro"/>
</dbReference>
<evidence type="ECO:0000256" key="6">
    <source>
        <dbReference type="ARBA" id="ARBA00022982"/>
    </source>
</evidence>
<keyword evidence="11" id="KW-0812">Transmembrane</keyword>
<comment type="similarity">
    <text evidence="3">Belongs to the cytochrome c oxidase subunit 2 family.</text>
</comment>
<keyword evidence="13" id="KW-0496">Mitochondrion</keyword>
<dbReference type="SUPFAM" id="SSF49503">
    <property type="entry name" value="Cupredoxins"/>
    <property type="match status" value="1"/>
</dbReference>
<feature type="domain" description="Cytochrome oxidase subunit II copper A binding" evidence="12">
    <location>
        <begin position="1232"/>
        <end position="1371"/>
    </location>
</feature>
<dbReference type="InterPro" id="IPR001505">
    <property type="entry name" value="Copper_CuA"/>
</dbReference>
<organism evidence="13">
    <name type="scientific">Strombidium cf. sulcatum</name>
    <dbReference type="NCBI Taxonomy" id="2793073"/>
    <lineage>
        <taxon>Eukaryota</taxon>
        <taxon>Sar</taxon>
        <taxon>Alveolata</taxon>
        <taxon>Ciliophora</taxon>
        <taxon>Intramacronucleata</taxon>
        <taxon>Spirotrichea</taxon>
        <taxon>Oligotrichia</taxon>
        <taxon>Strombidiidae</taxon>
        <taxon>Strombidium</taxon>
    </lineage>
</organism>
<evidence type="ECO:0000313" key="13">
    <source>
        <dbReference type="EMBL" id="QPL15970.1"/>
    </source>
</evidence>
<protein>
    <recommendedName>
        <fullName evidence="9">Cytochrome c oxidase polypeptide II</fullName>
    </recommendedName>
</protein>
<keyword evidence="5" id="KW-0479">Metal-binding</keyword>
<dbReference type="PROSITE" id="PS50857">
    <property type="entry name" value="COX2_CUA"/>
    <property type="match status" value="1"/>
</dbReference>
<dbReference type="InterPro" id="IPR045187">
    <property type="entry name" value="CcO_II"/>
</dbReference>
<evidence type="ECO:0000256" key="3">
    <source>
        <dbReference type="ARBA" id="ARBA00007866"/>
    </source>
</evidence>
<evidence type="ECO:0000256" key="1">
    <source>
        <dbReference type="ARBA" id="ARBA00001935"/>
    </source>
</evidence>
<dbReference type="RefSeq" id="YP_010049565.1">
    <property type="nucleotide sequence ID" value="NC_054369.1"/>
</dbReference>
<evidence type="ECO:0000256" key="9">
    <source>
        <dbReference type="ARBA" id="ARBA00031389"/>
    </source>
</evidence>
<evidence type="ECO:0000259" key="12">
    <source>
        <dbReference type="PROSITE" id="PS50857"/>
    </source>
</evidence>
<comment type="subcellular location">
    <subcellularLocation>
        <location evidence="2">Membrane</location>
    </subcellularLocation>
</comment>
<evidence type="ECO:0000256" key="4">
    <source>
        <dbReference type="ARBA" id="ARBA00022448"/>
    </source>
</evidence>
<dbReference type="GO" id="GO:0016020">
    <property type="term" value="C:membrane"/>
    <property type="evidence" value="ECO:0007669"/>
    <property type="project" value="UniProtKB-SubCell"/>
</dbReference>
<keyword evidence="6" id="KW-0249">Electron transport</keyword>
<proteinExistence type="inferred from homology"/>
<dbReference type="PROSITE" id="PS00078">
    <property type="entry name" value="COX2"/>
    <property type="match status" value="1"/>
</dbReference>
<feature type="transmembrane region" description="Helical" evidence="11">
    <location>
        <begin position="157"/>
        <end position="178"/>
    </location>
</feature>
<evidence type="ECO:0000256" key="11">
    <source>
        <dbReference type="SAM" id="Phobius"/>
    </source>
</evidence>
<keyword evidence="7" id="KW-0186">Copper</keyword>
<dbReference type="InterPro" id="IPR008972">
    <property type="entry name" value="Cupredoxin"/>
</dbReference>
<evidence type="ECO:0000256" key="7">
    <source>
        <dbReference type="ARBA" id="ARBA00023008"/>
    </source>
</evidence>
<keyword evidence="4" id="KW-0813">Transport</keyword>
<dbReference type="PANTHER" id="PTHR22888">
    <property type="entry name" value="CYTOCHROME C OXIDASE, SUBUNIT II"/>
    <property type="match status" value="1"/>
</dbReference>
<accession>A0A7T0M4N5</accession>
<sequence>MLFYAKSTNPIFKNFIQDITSLYNIDNIINNNLLSNVYFNENYTNYLYFSKETPNFLNNFYTKYFIKDTSYSIENDFILDMLKETISKNDFMKTKIKNKNKSQLIEWMDFYNRYDDSEINFPTTIPEGKFYYPEPFVASPSFMHENLWFIHILHYQYWLWFFFITIIMFYFITFINVVRWCNMRTRPRRETRGVSRSKCADLITATVPVSWAASIIVAESVDATDYYDGFGTGEIVVGVRAYQWGWEYYYPKTIDLQYNINPSYNQVIGNSLKYSNSTSSTLSANKFWKFYQQKNLNSTTNTPSNLLISPTHKFNYGHPINYSESGLELTQPSNAFKRINYFTKTTPQYLYNNSSDFSLKYNKLNSLYLNESSLLNSSDYGTVRQHSFSNLNSNLNSHFLEFDNYKKFQNLTLNLTEPTKKVPTKFSLSLQKSPSETNWLKNSYRGVELLTKDRLRDFRYDLSTLNLNPSTKQSGLWGFNFFKSIKNVGWRGDMDRSWSLIKQNYSSLNKFKVEGRNNGMYPTYSAFNLVINPGWSLYIPNITLYSDYDFLNTNAYESLEDLIWETPFSGYETVEAAKSSNSSTNNLLINFLFPSMDLKAFWTMFDQPFGSWDRGVRRGMFNYELNQDLFKNYFLYRNQNTKFLPENLGYDFKHASFDVNSLMESFKLDAESYNPDLEVSGEEALFQNAWAKKASTMPVKLFEGTLSSENVNNYTASILLNLDFSRIISPLLSGNRLYSEEFVNYLPTYFSDKFLPNTSNLNYLNYFIFPFDSNVEDMEGSYANTKTLKSIYNTAGLNILNSDLSGLTSTSYLNVLNAFTFTGDFNLPTENTSNLNSNLSSSLTNSSNILKLSSQINVAKSAKGYINGYGAMQKVFKTRLDEQRSHMRLTDVSNSYVKYPLISETRVNYEDLIKKNKNSYFALRTYKTSLISNFSDIFTNFTSTNNYLSELPFLISVKNDATRYLWFDWYTKWTSLEVQPSAISKNSLSGILYNRKTLAFENESVSNTVFESERYFDRIARARRNYTSNWVASPYMYTKIAKWYKLYYTNINLFEENSLRLLKGNLRLAKLLWIDDSTLSSLDKGSSSVNTSNTVFNQLNSSSNVGLSKLSPLKVHSNYTPSFSLTNVPKASYFRPIDNMDWEINTLVDIMSKREFLYRQFINNLNTKQTLLNTVVTSPTNPLLQNIKNTYVFNNPTTFSHEFSREFFYSKQSFLKFLLLKDVLNYNISLLNSLPVNMDKLVSYLYFYNNSEFASTKFENPTLNLKNQFKPMRKGITNMIKLHTTGAVAMPIEIRLHFVASSKDVVHSWAIPSAGIKIDCVPGFSSHRVAIFLATGIFWGQCMEVCGRYHHWMPIVVYFMKRDLFFLWCTHFVHYSSVDDFFTSIDRQMANKSYYRNLNTTVWLNEIINN</sequence>
<dbReference type="Pfam" id="PF00116">
    <property type="entry name" value="COX2"/>
    <property type="match status" value="1"/>
</dbReference>
<keyword evidence="11" id="KW-1133">Transmembrane helix</keyword>
<comment type="cofactor">
    <cofactor evidence="1">
        <name>Cu cation</name>
        <dbReference type="ChEBI" id="CHEBI:23378"/>
    </cofactor>
</comment>
<comment type="catalytic activity">
    <reaction evidence="10">
        <text>4 Fe(II)-[cytochrome c] + O2 + 8 H(+)(in) = 4 Fe(III)-[cytochrome c] + 2 H2O + 4 H(+)(out)</text>
        <dbReference type="Rhea" id="RHEA:11436"/>
        <dbReference type="Rhea" id="RHEA-COMP:10350"/>
        <dbReference type="Rhea" id="RHEA-COMP:14399"/>
        <dbReference type="ChEBI" id="CHEBI:15377"/>
        <dbReference type="ChEBI" id="CHEBI:15378"/>
        <dbReference type="ChEBI" id="CHEBI:15379"/>
        <dbReference type="ChEBI" id="CHEBI:29033"/>
        <dbReference type="ChEBI" id="CHEBI:29034"/>
        <dbReference type="EC" id="7.1.1.9"/>
    </reaction>
    <physiologicalReaction direction="left-to-right" evidence="10">
        <dbReference type="Rhea" id="RHEA:11437"/>
    </physiologicalReaction>
</comment>
<feature type="transmembrane region" description="Helical" evidence="11">
    <location>
        <begin position="199"/>
        <end position="218"/>
    </location>
</feature>
<reference evidence="13" key="1">
    <citation type="submission" date="2020-05" db="EMBL/GenBank/DDBJ databases">
        <title>Characterization and comparative analysis of mitochondrial genomes of the highly differentiated ciliated protists shed light on the diversity and evolution of the linear molecular architecture.</title>
        <authorList>
            <person name="Zhang T."/>
            <person name="Li C."/>
            <person name="Zhang X."/>
            <person name="Wang C."/>
            <person name="Roger A.J."/>
            <person name="Song W."/>
            <person name="Gao F."/>
        </authorList>
    </citation>
    <scope>NUCLEOTIDE SEQUENCE</scope>
</reference>
<gene>
    <name evidence="13" type="primary">cox2</name>
</gene>
<geneLocation type="mitochondrion" evidence="13"/>
<dbReference type="InterPro" id="IPR002429">
    <property type="entry name" value="CcO_II-like_C"/>
</dbReference>
<dbReference type="EMBL" id="MT471316">
    <property type="protein sequence ID" value="QPL15970.1"/>
    <property type="molecule type" value="Genomic_DNA"/>
</dbReference>
<dbReference type="GO" id="GO:0004129">
    <property type="term" value="F:cytochrome-c oxidase activity"/>
    <property type="evidence" value="ECO:0007669"/>
    <property type="project" value="UniProtKB-EC"/>
</dbReference>
<name>A0A7T0M4N5_9SPIT</name>
<dbReference type="Gene3D" id="2.60.40.420">
    <property type="entry name" value="Cupredoxins - blue copper proteins"/>
    <property type="match status" value="1"/>
</dbReference>
<keyword evidence="8 11" id="KW-0472">Membrane</keyword>
<evidence type="ECO:0000256" key="2">
    <source>
        <dbReference type="ARBA" id="ARBA00004370"/>
    </source>
</evidence>